<dbReference type="InterPro" id="IPR007305">
    <property type="entry name" value="Vesicle_transpt_Got1/SFT2"/>
</dbReference>
<dbReference type="PANTHER" id="PTHR23137:SF6">
    <property type="entry name" value="VESICLE TRANSPORT PROTEIN"/>
    <property type="match status" value="1"/>
</dbReference>
<comment type="similarity">
    <text evidence="7 8">Belongs to the SFT2 family.</text>
</comment>
<protein>
    <recommendedName>
        <fullName evidence="8">Vesicle transport protein</fullName>
    </recommendedName>
</protein>
<proteinExistence type="inferred from homology"/>
<keyword evidence="4 8" id="KW-0653">Protein transport</keyword>
<evidence type="ECO:0000256" key="1">
    <source>
        <dbReference type="ARBA" id="ARBA00004141"/>
    </source>
</evidence>
<keyword evidence="2 8" id="KW-0813">Transport</keyword>
<evidence type="ECO:0000256" key="2">
    <source>
        <dbReference type="ARBA" id="ARBA00022448"/>
    </source>
</evidence>
<feature type="transmembrane region" description="Helical" evidence="8">
    <location>
        <begin position="166"/>
        <end position="186"/>
    </location>
</feature>
<evidence type="ECO:0000256" key="3">
    <source>
        <dbReference type="ARBA" id="ARBA00022692"/>
    </source>
</evidence>
<keyword evidence="10" id="KW-1185">Reference proteome</keyword>
<dbReference type="Pfam" id="PF04178">
    <property type="entry name" value="Got1"/>
    <property type="match status" value="1"/>
</dbReference>
<feature type="transmembrane region" description="Helical" evidence="8">
    <location>
        <begin position="192"/>
        <end position="210"/>
    </location>
</feature>
<evidence type="ECO:0000256" key="6">
    <source>
        <dbReference type="ARBA" id="ARBA00023136"/>
    </source>
</evidence>
<evidence type="ECO:0000313" key="10">
    <source>
        <dbReference type="Proteomes" id="UP000751190"/>
    </source>
</evidence>
<dbReference type="GO" id="GO:0005737">
    <property type="term" value="C:cytoplasm"/>
    <property type="evidence" value="ECO:0007669"/>
    <property type="project" value="UniProtKB-ARBA"/>
</dbReference>
<keyword evidence="5 8" id="KW-1133">Transmembrane helix</keyword>
<evidence type="ECO:0000256" key="7">
    <source>
        <dbReference type="ARBA" id="ARBA00025800"/>
    </source>
</evidence>
<keyword evidence="6 8" id="KW-0472">Membrane</keyword>
<dbReference type="OrthoDB" id="73614at2759"/>
<evidence type="ECO:0000256" key="4">
    <source>
        <dbReference type="ARBA" id="ARBA00022927"/>
    </source>
</evidence>
<evidence type="ECO:0000313" key="9">
    <source>
        <dbReference type="EMBL" id="KAG8458610.1"/>
    </source>
</evidence>
<comment type="function">
    <text evidence="8">May be involved in fusion of retrograde transport vesicles derived from an endocytic compartment with the Golgi complex.</text>
</comment>
<sequence length="239" mass="25345">MGSRGSWFGKPDACGGLSEADRRQPLLLDEELPPPRAAASTSWRWLIAQAAEPPPPQPLARATPALLSSRLEERLRAFRKPQPPPVVDAPCVPALSLRQRVLGFAACFVLGSVLSLGSISAFASLLAGNPAPFALQFSAGNLLSTLSTGFIVGFRTQARSMAEHHRALSALVFVGSMLATLALTLLLSPHGLVVLACIAVQYGAMVWYIASYIPFGRSMLAGCCRASIRSVTSAFDESL</sequence>
<dbReference type="AlphaFoldDB" id="A0A8J5X8U0"/>
<gene>
    <name evidence="9" type="ORF">KFE25_008407</name>
</gene>
<dbReference type="GO" id="GO:0015031">
    <property type="term" value="P:protein transport"/>
    <property type="evidence" value="ECO:0007669"/>
    <property type="project" value="UniProtKB-KW"/>
</dbReference>
<dbReference type="GO" id="GO:0016020">
    <property type="term" value="C:membrane"/>
    <property type="evidence" value="ECO:0007669"/>
    <property type="project" value="UniProtKB-SubCell"/>
</dbReference>
<evidence type="ECO:0000256" key="5">
    <source>
        <dbReference type="ARBA" id="ARBA00022989"/>
    </source>
</evidence>
<feature type="transmembrane region" description="Helical" evidence="8">
    <location>
        <begin position="133"/>
        <end position="154"/>
    </location>
</feature>
<reference evidence="9" key="1">
    <citation type="submission" date="2021-05" db="EMBL/GenBank/DDBJ databases">
        <title>The genome of the haptophyte Pavlova lutheri (Diacronema luteri, Pavlovales) - a model for lipid biosynthesis in eukaryotic algae.</title>
        <authorList>
            <person name="Hulatt C.J."/>
            <person name="Posewitz M.C."/>
        </authorList>
    </citation>
    <scope>NUCLEOTIDE SEQUENCE</scope>
    <source>
        <strain evidence="9">NIVA-4/92</strain>
    </source>
</reference>
<comment type="caution">
    <text evidence="9">The sequence shown here is derived from an EMBL/GenBank/DDBJ whole genome shotgun (WGS) entry which is preliminary data.</text>
</comment>
<name>A0A8J5X8U0_DIALT</name>
<dbReference type="EMBL" id="JAGTXO010000049">
    <property type="protein sequence ID" value="KAG8458610.1"/>
    <property type="molecule type" value="Genomic_DNA"/>
</dbReference>
<keyword evidence="3 8" id="KW-0812">Transmembrane</keyword>
<dbReference type="GO" id="GO:0012505">
    <property type="term" value="C:endomembrane system"/>
    <property type="evidence" value="ECO:0007669"/>
    <property type="project" value="UniProtKB-ARBA"/>
</dbReference>
<evidence type="ECO:0000256" key="8">
    <source>
        <dbReference type="RuleBase" id="RU363111"/>
    </source>
</evidence>
<feature type="transmembrane region" description="Helical" evidence="8">
    <location>
        <begin position="101"/>
        <end position="127"/>
    </location>
</feature>
<accession>A0A8J5X8U0</accession>
<organism evidence="9 10">
    <name type="scientific">Diacronema lutheri</name>
    <name type="common">Unicellular marine alga</name>
    <name type="synonym">Monochrysis lutheri</name>
    <dbReference type="NCBI Taxonomy" id="2081491"/>
    <lineage>
        <taxon>Eukaryota</taxon>
        <taxon>Haptista</taxon>
        <taxon>Haptophyta</taxon>
        <taxon>Pavlovophyceae</taxon>
        <taxon>Pavlovales</taxon>
        <taxon>Pavlovaceae</taxon>
        <taxon>Diacronema</taxon>
    </lineage>
</organism>
<dbReference type="Proteomes" id="UP000751190">
    <property type="component" value="Unassembled WGS sequence"/>
</dbReference>
<dbReference type="InterPro" id="IPR011691">
    <property type="entry name" value="Vesicle_transpt_SFT2"/>
</dbReference>
<dbReference type="GO" id="GO:0016192">
    <property type="term" value="P:vesicle-mediated transport"/>
    <property type="evidence" value="ECO:0007669"/>
    <property type="project" value="InterPro"/>
</dbReference>
<dbReference type="PANTHER" id="PTHR23137">
    <property type="entry name" value="VESICLE TRANSPORT PROTEIN-RELATED"/>
    <property type="match status" value="1"/>
</dbReference>
<comment type="subcellular location">
    <subcellularLocation>
        <location evidence="1 8">Membrane</location>
        <topology evidence="1 8">Multi-pass membrane protein</topology>
    </subcellularLocation>
</comment>